<evidence type="ECO:0000256" key="7">
    <source>
        <dbReference type="ARBA" id="ARBA00022759"/>
    </source>
</evidence>
<dbReference type="SMART" id="SM00343">
    <property type="entry name" value="ZnF_C2HC"/>
    <property type="match status" value="1"/>
</dbReference>
<reference evidence="15" key="1">
    <citation type="submission" date="2014-07" db="EMBL/GenBank/DDBJ databases">
        <authorList>
            <person name="Martin A.A"/>
            <person name="De Silva N."/>
        </authorList>
    </citation>
    <scope>NUCLEOTIDE SEQUENCE</scope>
</reference>
<evidence type="ECO:0000259" key="14">
    <source>
        <dbReference type="PROSITE" id="PS50994"/>
    </source>
</evidence>
<reference evidence="16" key="2">
    <citation type="submission" date="2015-08" db="UniProtKB">
        <authorList>
            <consortium name="WormBaseParasite"/>
        </authorList>
    </citation>
    <scope>IDENTIFICATION</scope>
</reference>
<dbReference type="SUPFAM" id="SSF53098">
    <property type="entry name" value="Ribonuclease H-like"/>
    <property type="match status" value="1"/>
</dbReference>
<dbReference type="Pfam" id="PF17921">
    <property type="entry name" value="Integrase_H2C2"/>
    <property type="match status" value="1"/>
</dbReference>
<dbReference type="Gene3D" id="3.10.10.10">
    <property type="entry name" value="HIV Type 1 Reverse Transcriptase, subunit A, domain 1"/>
    <property type="match status" value="1"/>
</dbReference>
<dbReference type="SUPFAM" id="SSF50630">
    <property type="entry name" value="Acid proteases"/>
    <property type="match status" value="1"/>
</dbReference>
<dbReference type="InterPro" id="IPR041577">
    <property type="entry name" value="RT_RNaseH_2"/>
</dbReference>
<dbReference type="InterPro" id="IPR001584">
    <property type="entry name" value="Integrase_cat-core"/>
</dbReference>
<dbReference type="GO" id="GO:0004190">
    <property type="term" value="F:aspartic-type endopeptidase activity"/>
    <property type="evidence" value="ECO:0007669"/>
    <property type="project" value="UniProtKB-KW"/>
</dbReference>
<dbReference type="GO" id="GO:0019899">
    <property type="term" value="F:enzyme binding"/>
    <property type="evidence" value="ECO:0007669"/>
    <property type="project" value="UniProtKB-ARBA"/>
</dbReference>
<dbReference type="GO" id="GO:0003677">
    <property type="term" value="F:DNA binding"/>
    <property type="evidence" value="ECO:0007669"/>
    <property type="project" value="UniProtKB-KW"/>
</dbReference>
<keyword evidence="10" id="KW-0479">Metal-binding</keyword>
<evidence type="ECO:0000313" key="15">
    <source>
        <dbReference type="Proteomes" id="UP000035680"/>
    </source>
</evidence>
<keyword evidence="6" id="KW-0064">Aspartyl protease</keyword>
<keyword evidence="7" id="KW-0378">Hydrolase</keyword>
<dbReference type="Gene3D" id="3.30.420.10">
    <property type="entry name" value="Ribonuclease H-like superfamily/Ribonuclease H"/>
    <property type="match status" value="1"/>
</dbReference>
<dbReference type="InterPro" id="IPR036397">
    <property type="entry name" value="RNaseH_sf"/>
</dbReference>
<dbReference type="InterPro" id="IPR036875">
    <property type="entry name" value="Znf_CCHC_sf"/>
</dbReference>
<evidence type="ECO:0000256" key="8">
    <source>
        <dbReference type="ARBA" id="ARBA00023125"/>
    </source>
</evidence>
<dbReference type="GO" id="GO:0042575">
    <property type="term" value="C:DNA polymerase complex"/>
    <property type="evidence" value="ECO:0007669"/>
    <property type="project" value="UniProtKB-ARBA"/>
</dbReference>
<dbReference type="STRING" id="75913.A0A0K0G3H1"/>
<dbReference type="PANTHER" id="PTHR37984">
    <property type="entry name" value="PROTEIN CBG26694"/>
    <property type="match status" value="1"/>
</dbReference>
<evidence type="ECO:0000256" key="9">
    <source>
        <dbReference type="ARBA" id="ARBA00023268"/>
    </source>
</evidence>
<dbReference type="InterPro" id="IPR050951">
    <property type="entry name" value="Retrovirus_Pol_polyprotein"/>
</dbReference>
<keyword evidence="2" id="KW-0645">Protease</keyword>
<dbReference type="GO" id="GO:0008270">
    <property type="term" value="F:zinc ion binding"/>
    <property type="evidence" value="ECO:0007669"/>
    <property type="project" value="UniProtKB-KW"/>
</dbReference>
<evidence type="ECO:0000256" key="5">
    <source>
        <dbReference type="ARBA" id="ARBA00022722"/>
    </source>
</evidence>
<keyword evidence="5" id="KW-0540">Nuclease</keyword>
<protein>
    <recommendedName>
        <fullName evidence="1">RNA-directed DNA polymerase</fullName>
        <ecNumber evidence="1">2.7.7.49</ecNumber>
    </recommendedName>
</protein>
<evidence type="ECO:0000256" key="1">
    <source>
        <dbReference type="ARBA" id="ARBA00012493"/>
    </source>
</evidence>
<dbReference type="SUPFAM" id="SSF56672">
    <property type="entry name" value="DNA/RNA polymerases"/>
    <property type="match status" value="1"/>
</dbReference>
<dbReference type="InterPro" id="IPR012337">
    <property type="entry name" value="RNaseH-like_sf"/>
</dbReference>
<dbReference type="PANTHER" id="PTHR37984:SF5">
    <property type="entry name" value="PROTEIN NYNRIN-LIKE"/>
    <property type="match status" value="1"/>
</dbReference>
<dbReference type="Gene3D" id="3.30.70.270">
    <property type="match status" value="2"/>
</dbReference>
<dbReference type="GO" id="GO:0003964">
    <property type="term" value="F:RNA-directed DNA polymerase activity"/>
    <property type="evidence" value="ECO:0007669"/>
    <property type="project" value="UniProtKB-EC"/>
</dbReference>
<dbReference type="CDD" id="cd00303">
    <property type="entry name" value="retropepsin_like"/>
    <property type="match status" value="1"/>
</dbReference>
<keyword evidence="10" id="KW-0863">Zinc-finger</keyword>
<dbReference type="InterPro" id="IPR041588">
    <property type="entry name" value="Integrase_H2C2"/>
</dbReference>
<feature type="domain" description="Integrase catalytic" evidence="14">
    <location>
        <begin position="1113"/>
        <end position="1275"/>
    </location>
</feature>
<feature type="region of interest" description="Disordered" evidence="11">
    <location>
        <begin position="274"/>
        <end position="299"/>
    </location>
</feature>
<dbReference type="Proteomes" id="UP000035680">
    <property type="component" value="Unassembled WGS sequence"/>
</dbReference>
<dbReference type="PROSITE" id="PS50994">
    <property type="entry name" value="INTEGRASE"/>
    <property type="match status" value="1"/>
</dbReference>
<dbReference type="Gene3D" id="1.10.340.70">
    <property type="match status" value="1"/>
</dbReference>
<evidence type="ECO:0000256" key="10">
    <source>
        <dbReference type="PROSITE-ProRule" id="PRU00047"/>
    </source>
</evidence>
<dbReference type="GO" id="GO:0004519">
    <property type="term" value="F:endonuclease activity"/>
    <property type="evidence" value="ECO:0007669"/>
    <property type="project" value="UniProtKB-KW"/>
</dbReference>
<keyword evidence="4" id="KW-0548">Nucleotidyltransferase</keyword>
<evidence type="ECO:0000256" key="3">
    <source>
        <dbReference type="ARBA" id="ARBA00022679"/>
    </source>
</evidence>
<keyword evidence="15" id="KW-1185">Reference proteome</keyword>
<dbReference type="GO" id="GO:0006508">
    <property type="term" value="P:proteolysis"/>
    <property type="evidence" value="ECO:0007669"/>
    <property type="project" value="UniProtKB-KW"/>
</dbReference>
<dbReference type="Gene3D" id="4.10.60.10">
    <property type="entry name" value="Zinc finger, CCHC-type"/>
    <property type="match status" value="1"/>
</dbReference>
<evidence type="ECO:0000313" key="16">
    <source>
        <dbReference type="WBParaSite" id="SVE_1927600.1"/>
    </source>
</evidence>
<evidence type="ECO:0000256" key="4">
    <source>
        <dbReference type="ARBA" id="ARBA00022695"/>
    </source>
</evidence>
<dbReference type="Gene3D" id="2.40.70.10">
    <property type="entry name" value="Acid Proteases"/>
    <property type="match status" value="1"/>
</dbReference>
<feature type="domain" description="Reverse transcriptase" evidence="13">
    <location>
        <begin position="520"/>
        <end position="707"/>
    </location>
</feature>
<keyword evidence="3" id="KW-0808">Transferase</keyword>
<dbReference type="GO" id="GO:0015074">
    <property type="term" value="P:DNA integration"/>
    <property type="evidence" value="ECO:0007669"/>
    <property type="project" value="InterPro"/>
</dbReference>
<name>A0A0K0G3H1_STRVS</name>
<keyword evidence="9" id="KW-0511">Multifunctional enzyme</keyword>
<dbReference type="PROSITE" id="PS50158">
    <property type="entry name" value="ZF_CCHC"/>
    <property type="match status" value="1"/>
</dbReference>
<dbReference type="EC" id="2.7.7.49" evidence="1"/>
<accession>A0A0K0G3H1</accession>
<dbReference type="WBParaSite" id="SVE_1927600.1">
    <property type="protein sequence ID" value="SVE_1927600.1"/>
    <property type="gene ID" value="SVE_1927600"/>
</dbReference>
<dbReference type="SUPFAM" id="SSF57756">
    <property type="entry name" value="Retrovirus zinc finger-like domains"/>
    <property type="match status" value="1"/>
</dbReference>
<evidence type="ECO:0000259" key="13">
    <source>
        <dbReference type="PROSITE" id="PS50878"/>
    </source>
</evidence>
<dbReference type="Pfam" id="PF00078">
    <property type="entry name" value="RVT_1"/>
    <property type="match status" value="1"/>
</dbReference>
<keyword evidence="8" id="KW-0238">DNA-binding</keyword>
<keyword evidence="7" id="KW-0255">Endonuclease</keyword>
<feature type="domain" description="CCHC-type" evidence="12">
    <location>
        <begin position="262"/>
        <end position="278"/>
    </location>
</feature>
<dbReference type="InterPro" id="IPR000477">
    <property type="entry name" value="RT_dom"/>
</dbReference>
<dbReference type="FunFam" id="3.30.70.270:FF:000020">
    <property type="entry name" value="Transposon Tf2-6 polyprotein-like Protein"/>
    <property type="match status" value="1"/>
</dbReference>
<dbReference type="PROSITE" id="PS50878">
    <property type="entry name" value="RT_POL"/>
    <property type="match status" value="1"/>
</dbReference>
<dbReference type="Pfam" id="PF17919">
    <property type="entry name" value="RT_RNaseH_2"/>
    <property type="match status" value="1"/>
</dbReference>
<feature type="region of interest" description="Disordered" evidence="11">
    <location>
        <begin position="1"/>
        <end position="24"/>
    </location>
</feature>
<dbReference type="InterPro" id="IPR001878">
    <property type="entry name" value="Znf_CCHC"/>
</dbReference>
<dbReference type="InterPro" id="IPR043502">
    <property type="entry name" value="DNA/RNA_pol_sf"/>
</dbReference>
<keyword evidence="10" id="KW-0862">Zinc</keyword>
<organism evidence="15 16">
    <name type="scientific">Strongyloides venezuelensis</name>
    <name type="common">Threadworm</name>
    <dbReference type="NCBI Taxonomy" id="75913"/>
    <lineage>
        <taxon>Eukaryota</taxon>
        <taxon>Metazoa</taxon>
        <taxon>Ecdysozoa</taxon>
        <taxon>Nematoda</taxon>
        <taxon>Chromadorea</taxon>
        <taxon>Rhabditida</taxon>
        <taxon>Tylenchina</taxon>
        <taxon>Panagrolaimomorpha</taxon>
        <taxon>Strongyloidoidea</taxon>
        <taxon>Strongyloididae</taxon>
        <taxon>Strongyloides</taxon>
    </lineage>
</organism>
<proteinExistence type="predicted"/>
<evidence type="ECO:0000256" key="6">
    <source>
        <dbReference type="ARBA" id="ARBA00022750"/>
    </source>
</evidence>
<sequence>MLLRSGKVTKPAENTVCDKEEENSKDVEEKLELAKFEEEINIIDIDLATFSKVEVPNSKKTGRKEMSSWCKLELFNPTETSFREYAEMLEQYFLIDEIDEAKKKPILMLKLDTWAKEHVKTFTTTTPNATYAQLKTELIRKYDGTRVRNENRVKAKNHVFRMDDLYHSILEYIDMLKKGTVLQDEDELDEMIKEKLLEKMSFKQELSQRINDRFEYYDTYEELAVDLDSYWKGNQRLRRQNEKRRDRVVVGTKAIIDKSKVKCYSCNNMGHYSKECPSKPKDNQSPPARVSQRFSNPGSVPANKVCVENSKEIIDNSNDDLVVLPVKVEGRDTLALLDTGCLINLLSYDKFIQICLENDGLIKLNEYRKTLVGAFGQKVQAEGYCEVSIEYENQKVNSMVVIVKELSSYEMLMGIGLVKKLNLMNLTGNNFTRKIPKEVSVGNVNVSMEGMSNEKMISQIRKSFKEVDHVISKDSGDIGNFICEVPKITWKENCERKFYAYKYPNHLWQIGKKLMDEMLASNIIEIGPAKFLHNVIIVKKHGDHDGEEVDINKLYRAVIDLRPTNVMVERMDFGSIQIEDFVLLKRNFNFFCSIDLTQSFHQFTLSIEDREFFGISFPNMPTMRYTRLPMGFTNSPSILRQMLESKIPPSVIKFYYDDGFRGTSGTLEDHVKAVEEILRHLYQANLKINLNKSVLCAESLEVLGHKISSYGTSPSDRAVRIMKSYKIPVNVEGIRRFLGFISYYRKYIPHLSSLLKPITSLLKKSQRFEWDTLCDDNFEKIREILISKPLLGIEQDDLPLLVYTDASTIGFGGTLMQIQEGRKVPLLFWSSSRRYYKRVRSACFLEIQSVIMFYRENKHRLLGKDKIEWYVDNATAVSILKKGFTNDEQILAWIMELPIQIQFLHIKGQLNGIADYLSRDIDGEKLDQREEGILINAIEELPVMKRGRGRPRKNLMVVDEESSTPVEEGNLTVPKKRGRKRKEQKFTQVDEEESWDDYGTFSIKDFKELNDKDISFVKNNKFKEVDGVYYHCYKDNKEWKLIYIPENRQEEIIMYVHAHPAIGAHGGVDQVLSRLRKICVFEDMEQKVVKSLKNCKNCLLRKYPSHLMSKPELKPWPIPEKVWQRVHCDLMGPMELTTLGNKYIFTMICALSKYVILSPMAKASAEEVCTVIAQKIIPNYGVFELLVSDCGLHFKNELMGNLSKKYGFENHYTSPNTHNANGQVERVHRILNEKLVMTNKVREWDIYLPELQRVINMNKHAVTGYQPFYLMFGRMDNSVGDLSVLMKSKLCKDDLLRLMFNINHLDFMDSTRKINQRNLVNQRAYEKRGKPNSVDFKKGDKVMMRTYYDKFKNAYMGPFLVEKVMEDNTLLLKALDDSMAPFPFKAHRSQLKVLREEE</sequence>
<evidence type="ECO:0000256" key="2">
    <source>
        <dbReference type="ARBA" id="ARBA00022670"/>
    </source>
</evidence>
<evidence type="ECO:0000259" key="12">
    <source>
        <dbReference type="PROSITE" id="PS50158"/>
    </source>
</evidence>
<dbReference type="Pfam" id="PF00098">
    <property type="entry name" value="zf-CCHC"/>
    <property type="match status" value="1"/>
</dbReference>
<evidence type="ECO:0000256" key="11">
    <source>
        <dbReference type="SAM" id="MobiDB-lite"/>
    </source>
</evidence>
<dbReference type="InterPro" id="IPR021109">
    <property type="entry name" value="Peptidase_aspartic_dom_sf"/>
</dbReference>
<dbReference type="InterPro" id="IPR043128">
    <property type="entry name" value="Rev_trsase/Diguanyl_cyclase"/>
</dbReference>
<dbReference type="CDD" id="cd01647">
    <property type="entry name" value="RT_LTR"/>
    <property type="match status" value="1"/>
</dbReference>